<feature type="non-terminal residue" evidence="2">
    <location>
        <position position="119"/>
    </location>
</feature>
<name>A0A938BP83_9BACT</name>
<dbReference type="AlphaFoldDB" id="A0A938BP83"/>
<reference evidence="2 3" key="1">
    <citation type="submission" date="2019-03" db="EMBL/GenBank/DDBJ databases">
        <title>Lake Tanganyika Metagenome-Assembled Genomes (MAGs).</title>
        <authorList>
            <person name="Tran P."/>
        </authorList>
    </citation>
    <scope>NUCLEOTIDE SEQUENCE [LARGE SCALE GENOMIC DNA]</scope>
    <source>
        <strain evidence="2">K_DeepCast_65m_m2_236</strain>
    </source>
</reference>
<keyword evidence="1" id="KW-0812">Transmembrane</keyword>
<keyword evidence="1" id="KW-1133">Transmembrane helix</keyword>
<evidence type="ECO:0000313" key="3">
    <source>
        <dbReference type="Proteomes" id="UP000703893"/>
    </source>
</evidence>
<feature type="transmembrane region" description="Helical" evidence="1">
    <location>
        <begin position="29"/>
        <end position="49"/>
    </location>
</feature>
<keyword evidence="1" id="KW-0472">Membrane</keyword>
<proteinExistence type="predicted"/>
<sequence>MIDGLGASALGVWLAWVFRLEQITFKSRAHSLVLVSVLAIGAGAIWLCARHVGPAPATVREALPYVAALLGLFLTTSLPDRGVERLRRMLDANDANRNRLLASGGVALLLLVSIPLAQG</sequence>
<dbReference type="EMBL" id="VGJX01000892">
    <property type="protein sequence ID" value="MBM3276168.1"/>
    <property type="molecule type" value="Genomic_DNA"/>
</dbReference>
<feature type="transmembrane region" description="Helical" evidence="1">
    <location>
        <begin position="99"/>
        <end position="117"/>
    </location>
</feature>
<dbReference type="Proteomes" id="UP000703893">
    <property type="component" value="Unassembled WGS sequence"/>
</dbReference>
<comment type="caution">
    <text evidence="2">The sequence shown here is derived from an EMBL/GenBank/DDBJ whole genome shotgun (WGS) entry which is preliminary data.</text>
</comment>
<accession>A0A938BP83</accession>
<protein>
    <submittedName>
        <fullName evidence="2">Uncharacterized protein</fullName>
    </submittedName>
</protein>
<gene>
    <name evidence="2" type="ORF">FJZ00_13525</name>
</gene>
<feature type="transmembrane region" description="Helical" evidence="1">
    <location>
        <begin position="61"/>
        <end position="79"/>
    </location>
</feature>
<organism evidence="2 3">
    <name type="scientific">Candidatus Tanganyikabacteria bacterium</name>
    <dbReference type="NCBI Taxonomy" id="2961651"/>
    <lineage>
        <taxon>Bacteria</taxon>
        <taxon>Bacillati</taxon>
        <taxon>Candidatus Sericytochromatia</taxon>
        <taxon>Candidatus Tanganyikabacteria</taxon>
    </lineage>
</organism>
<evidence type="ECO:0000256" key="1">
    <source>
        <dbReference type="SAM" id="Phobius"/>
    </source>
</evidence>
<evidence type="ECO:0000313" key="2">
    <source>
        <dbReference type="EMBL" id="MBM3276168.1"/>
    </source>
</evidence>